<evidence type="ECO:0000313" key="2">
    <source>
        <dbReference type="EMBL" id="MFC6632719.1"/>
    </source>
</evidence>
<evidence type="ECO:0000259" key="1">
    <source>
        <dbReference type="Pfam" id="PF07705"/>
    </source>
</evidence>
<dbReference type="PROSITE" id="PS51257">
    <property type="entry name" value="PROKAR_LIPOPROTEIN"/>
    <property type="match status" value="1"/>
</dbReference>
<dbReference type="Gene3D" id="2.60.40.10">
    <property type="entry name" value="Immunoglobulins"/>
    <property type="match status" value="1"/>
</dbReference>
<comment type="caution">
    <text evidence="2">The sequence shown here is derived from an EMBL/GenBank/DDBJ whole genome shotgun (WGS) entry which is preliminary data.</text>
</comment>
<proteinExistence type="predicted"/>
<protein>
    <submittedName>
        <fullName evidence="2">CARDB domain-containing protein</fullName>
    </submittedName>
</protein>
<keyword evidence="3" id="KW-1185">Reference proteome</keyword>
<reference evidence="3" key="1">
    <citation type="journal article" date="2019" name="Int. J. Syst. Evol. Microbiol.">
        <title>The Global Catalogue of Microorganisms (GCM) 10K type strain sequencing project: providing services to taxonomists for standard genome sequencing and annotation.</title>
        <authorList>
            <consortium name="The Broad Institute Genomics Platform"/>
            <consortium name="The Broad Institute Genome Sequencing Center for Infectious Disease"/>
            <person name="Wu L."/>
            <person name="Ma J."/>
        </authorList>
    </citation>
    <scope>NUCLEOTIDE SEQUENCE [LARGE SCALE GENOMIC DNA]</scope>
    <source>
        <strain evidence="3">CGMCC 1.13718</strain>
    </source>
</reference>
<dbReference type="RefSeq" id="WP_193191946.1">
    <property type="nucleotide sequence ID" value="NZ_JBHSVR010000001.1"/>
</dbReference>
<dbReference type="EMBL" id="JBHSVR010000001">
    <property type="protein sequence ID" value="MFC6632719.1"/>
    <property type="molecule type" value="Genomic_DNA"/>
</dbReference>
<organism evidence="2 3">
    <name type="scientific">Microbulbifer taiwanensis</name>
    <dbReference type="NCBI Taxonomy" id="986746"/>
    <lineage>
        <taxon>Bacteria</taxon>
        <taxon>Pseudomonadati</taxon>
        <taxon>Pseudomonadota</taxon>
        <taxon>Gammaproteobacteria</taxon>
        <taxon>Cellvibrionales</taxon>
        <taxon>Microbulbiferaceae</taxon>
        <taxon>Microbulbifer</taxon>
    </lineage>
</organism>
<dbReference type="Pfam" id="PF07705">
    <property type="entry name" value="CARDB"/>
    <property type="match status" value="1"/>
</dbReference>
<accession>A0ABW1YIY5</accession>
<evidence type="ECO:0000313" key="3">
    <source>
        <dbReference type="Proteomes" id="UP001596425"/>
    </source>
</evidence>
<name>A0ABW1YIY5_9GAMM</name>
<sequence>MFGKLSVSELRSGRKGAIVVAALGILLLQLLAGCDTKPEVTGVGAGLSFDIEYVPKGPDANVYSAKYICGETKTDHPLVRAVYRSEISIVNPDDNNSHEVSWRAAFVYPATPPATSPEEQFIGPFRGIEINCGDIRKKLSEADQQPSHAIDDDEPLIKGYIIVNASSNRIRVTGAYTALHKQIHGNQIVDLVPKASCELTDGGIVVSVLNQGEGNAPATTTEIAFAGNPPISLDTPPLAPGEETEFEPVPLPDPDAQSVNFTVTADATGQVDESNEGNNQLAVVCEFTPGG</sequence>
<dbReference type="InterPro" id="IPR013783">
    <property type="entry name" value="Ig-like_fold"/>
</dbReference>
<feature type="domain" description="CARDB" evidence="1">
    <location>
        <begin position="200"/>
        <end position="282"/>
    </location>
</feature>
<gene>
    <name evidence="2" type="ORF">ACFQBM_05480</name>
</gene>
<dbReference type="InterPro" id="IPR011635">
    <property type="entry name" value="CARDB"/>
</dbReference>
<dbReference type="Proteomes" id="UP001596425">
    <property type="component" value="Unassembled WGS sequence"/>
</dbReference>